<evidence type="ECO:0000313" key="9">
    <source>
        <dbReference type="EMBL" id="EFG05084.1"/>
    </source>
</evidence>
<keyword evidence="5" id="KW-0560">Oxidoreductase</keyword>
<dbReference type="GeneID" id="93733265"/>
<evidence type="ECO:0000256" key="5">
    <source>
        <dbReference type="RuleBase" id="RU362125"/>
    </source>
</evidence>
<reference evidence="9 10" key="1">
    <citation type="journal article" date="2010" name="Genome Biol. Evol.">
        <title>The sequence of a 1.8-mb bacterial linear plasmid reveals a rich evolutionary reservoir of secondary metabolic pathways.</title>
        <authorList>
            <person name="Medema M.H."/>
            <person name="Trefzer A."/>
            <person name="Kovalchuk A."/>
            <person name="van den Berg M."/>
            <person name="Mueller U."/>
            <person name="Heijne W."/>
            <person name="Wu L."/>
            <person name="Alam M.T."/>
            <person name="Ronning C.M."/>
            <person name="Nierman W.C."/>
            <person name="Bovenberg R.A.L."/>
            <person name="Breitling R."/>
            <person name="Takano E."/>
        </authorList>
    </citation>
    <scope>NUCLEOTIDE SEQUENCE [LARGE SCALE GENOMIC DNA]</scope>
    <source>
        <strain evidence="10">ATCC 27064 / DSM 738 / JCM 4710 / NBRC 13307 / NCIMB 12785 / NRRL 3585 / VKM Ac-602</strain>
    </source>
</reference>
<evidence type="ECO:0000259" key="7">
    <source>
        <dbReference type="Pfam" id="PF02770"/>
    </source>
</evidence>
<feature type="domain" description="Acyl-CoA oxidase/dehydrogenase middle" evidence="7">
    <location>
        <begin position="112"/>
        <end position="202"/>
    </location>
</feature>
<dbReference type="SUPFAM" id="SSF47203">
    <property type="entry name" value="Acyl-CoA dehydrogenase C-terminal domain-like"/>
    <property type="match status" value="1"/>
</dbReference>
<dbReference type="InterPro" id="IPR046373">
    <property type="entry name" value="Acyl-CoA_Oxase/DH_mid-dom_sf"/>
</dbReference>
<dbReference type="eggNOG" id="COG1960">
    <property type="taxonomic scope" value="Bacteria"/>
</dbReference>
<dbReference type="Gene3D" id="1.20.140.10">
    <property type="entry name" value="Butyryl-CoA Dehydrogenase, subunit A, domain 3"/>
    <property type="match status" value="1"/>
</dbReference>
<name>B5H3D8_STRCL</name>
<dbReference type="EMBL" id="CM000913">
    <property type="protein sequence ID" value="EFG05084.1"/>
    <property type="molecule type" value="Genomic_DNA"/>
</dbReference>
<dbReference type="OrthoDB" id="9802447at2"/>
<dbReference type="InterPro" id="IPR009075">
    <property type="entry name" value="AcylCo_DH/oxidase_C"/>
</dbReference>
<dbReference type="Proteomes" id="UP000002357">
    <property type="component" value="Chromosome"/>
</dbReference>
<keyword evidence="3 5" id="KW-0285">Flavoprotein</keyword>
<evidence type="ECO:0000256" key="3">
    <source>
        <dbReference type="ARBA" id="ARBA00022630"/>
    </source>
</evidence>
<dbReference type="Pfam" id="PF02771">
    <property type="entry name" value="Acyl-CoA_dh_N"/>
    <property type="match status" value="1"/>
</dbReference>
<dbReference type="AlphaFoldDB" id="B5H3D8"/>
<dbReference type="InterPro" id="IPR013786">
    <property type="entry name" value="AcylCoA_DH/ox_N"/>
</dbReference>
<evidence type="ECO:0000313" key="10">
    <source>
        <dbReference type="Proteomes" id="UP000002357"/>
    </source>
</evidence>
<feature type="domain" description="Acyl-CoA dehydrogenase/oxidase C-terminal" evidence="6">
    <location>
        <begin position="221"/>
        <end position="362"/>
    </location>
</feature>
<accession>B5H3D8</accession>
<dbReference type="PANTHER" id="PTHR43884">
    <property type="entry name" value="ACYL-COA DEHYDROGENASE"/>
    <property type="match status" value="1"/>
</dbReference>
<proteinExistence type="inferred from homology"/>
<protein>
    <submittedName>
        <fullName evidence="9">Methoxymalonate biosynthesis acyl-CoA dehydrogenase</fullName>
    </submittedName>
</protein>
<dbReference type="Gene3D" id="2.40.110.10">
    <property type="entry name" value="Butyryl-CoA Dehydrogenase, subunit A, domain 2"/>
    <property type="match status" value="1"/>
</dbReference>
<dbReference type="InterPro" id="IPR037069">
    <property type="entry name" value="AcylCoA_DH/ox_N_sf"/>
</dbReference>
<dbReference type="CDD" id="cd00567">
    <property type="entry name" value="ACAD"/>
    <property type="match status" value="1"/>
</dbReference>
<dbReference type="InterPro" id="IPR036250">
    <property type="entry name" value="AcylCo_DH-like_C"/>
</dbReference>
<dbReference type="STRING" id="1901.BB341_27680"/>
<gene>
    <name evidence="9" type="ORF">SCLAV_0008</name>
</gene>
<evidence type="ECO:0000259" key="6">
    <source>
        <dbReference type="Pfam" id="PF00441"/>
    </source>
</evidence>
<dbReference type="InterPro" id="IPR009100">
    <property type="entry name" value="AcylCoA_DH/oxidase_NM_dom_sf"/>
</dbReference>
<evidence type="ECO:0000256" key="1">
    <source>
        <dbReference type="ARBA" id="ARBA00001974"/>
    </source>
</evidence>
<dbReference type="Pfam" id="PF02770">
    <property type="entry name" value="Acyl-CoA_dh_M"/>
    <property type="match status" value="1"/>
</dbReference>
<dbReference type="SUPFAM" id="SSF56645">
    <property type="entry name" value="Acyl-CoA dehydrogenase NM domain-like"/>
    <property type="match status" value="1"/>
</dbReference>
<dbReference type="PANTHER" id="PTHR43884:SF12">
    <property type="entry name" value="ISOVALERYL-COA DEHYDROGENASE, MITOCHONDRIAL-RELATED"/>
    <property type="match status" value="1"/>
</dbReference>
<dbReference type="GO" id="GO:0050660">
    <property type="term" value="F:flavin adenine dinucleotide binding"/>
    <property type="evidence" value="ECO:0007669"/>
    <property type="project" value="InterPro"/>
</dbReference>
<dbReference type="KEGG" id="sclf:BB341_27680"/>
<dbReference type="GO" id="GO:0003995">
    <property type="term" value="F:acyl-CoA dehydrogenase activity"/>
    <property type="evidence" value="ECO:0007669"/>
    <property type="project" value="TreeGrafter"/>
</dbReference>
<dbReference type="Gene3D" id="1.10.540.10">
    <property type="entry name" value="Acyl-CoA dehydrogenase/oxidase, N-terminal domain"/>
    <property type="match status" value="1"/>
</dbReference>
<comment type="cofactor">
    <cofactor evidence="1 5">
        <name>FAD</name>
        <dbReference type="ChEBI" id="CHEBI:57692"/>
    </cofactor>
</comment>
<feature type="domain" description="Acyl-CoA dehydrogenase/oxidase N-terminal" evidence="8">
    <location>
        <begin position="12"/>
        <end position="109"/>
    </location>
</feature>
<keyword evidence="4 5" id="KW-0274">FAD</keyword>
<dbReference type="Pfam" id="PF00441">
    <property type="entry name" value="Acyl-CoA_dh_1"/>
    <property type="match status" value="1"/>
</dbReference>
<organism evidence="9 10">
    <name type="scientific">Streptomyces clavuligerus</name>
    <dbReference type="NCBI Taxonomy" id="1901"/>
    <lineage>
        <taxon>Bacteria</taxon>
        <taxon>Bacillati</taxon>
        <taxon>Actinomycetota</taxon>
        <taxon>Actinomycetes</taxon>
        <taxon>Kitasatosporales</taxon>
        <taxon>Streptomycetaceae</taxon>
        <taxon>Streptomyces</taxon>
    </lineage>
</organism>
<evidence type="ECO:0000259" key="8">
    <source>
        <dbReference type="Pfam" id="PF02771"/>
    </source>
</evidence>
<comment type="similarity">
    <text evidence="2 5">Belongs to the acyl-CoA dehydrogenase family.</text>
</comment>
<evidence type="ECO:0000256" key="4">
    <source>
        <dbReference type="ARBA" id="ARBA00022827"/>
    </source>
</evidence>
<sequence>MSDGLSRASAEVTELIADRADGWDRTGLLPVDLLRTLGAAGRLCPQVPPAHGGWGLSSRSCGEFTAHVGSLCGSVRSVMTSQSIAAGTVERFGTPAQQAAFLPRLTGGELAAAGFSEPAAGSDLSAITTRIRRDGDTVVLDGHKIWVTAAHYADLLILFGRYEDGAAAVVVPASAPGVRIERVGDPLGCRAAGHADITLDAVRVPAGNLLGGHSLPLPFLVTTALAHGRMSVAWGCVGILRGCLKAAGQHAARRSQFGVPLGGHQLVARHLAELLVAKETATRACEHASRCWDEGSPDQVMATVLAKYLSAREAARGAATAVQVLASAGARDGHVVARAHRDAKLMEIIEGSSEMCQLLLARYAPGGAA</sequence>
<dbReference type="GO" id="GO:0046359">
    <property type="term" value="P:butyrate catabolic process"/>
    <property type="evidence" value="ECO:0007669"/>
    <property type="project" value="TreeGrafter"/>
</dbReference>
<dbReference type="RefSeq" id="WP_003958800.1">
    <property type="nucleotide sequence ID" value="NZ_CM000913.1"/>
</dbReference>
<keyword evidence="10" id="KW-1185">Reference proteome</keyword>
<dbReference type="GO" id="GO:0033539">
    <property type="term" value="P:fatty acid beta-oxidation using acyl-CoA dehydrogenase"/>
    <property type="evidence" value="ECO:0007669"/>
    <property type="project" value="TreeGrafter"/>
</dbReference>
<dbReference type="InterPro" id="IPR006091">
    <property type="entry name" value="Acyl-CoA_Oxase/DH_mid-dom"/>
</dbReference>
<evidence type="ECO:0000256" key="2">
    <source>
        <dbReference type="ARBA" id="ARBA00009347"/>
    </source>
</evidence>